<accession>A0ABR6HLF0</accession>
<dbReference type="Gene3D" id="3.90.79.10">
    <property type="entry name" value="Nucleoside Triphosphate Pyrophosphohydrolase"/>
    <property type="match status" value="1"/>
</dbReference>
<keyword evidence="3" id="KW-0479">Metal-binding</keyword>
<dbReference type="InterPro" id="IPR045121">
    <property type="entry name" value="CoAse"/>
</dbReference>
<evidence type="ECO:0000313" key="8">
    <source>
        <dbReference type="EMBL" id="MBB3711375.1"/>
    </source>
</evidence>
<evidence type="ECO:0000259" key="7">
    <source>
        <dbReference type="PROSITE" id="PS51462"/>
    </source>
</evidence>
<dbReference type="Pfam" id="PF00293">
    <property type="entry name" value="NUDIX"/>
    <property type="match status" value="1"/>
</dbReference>
<evidence type="ECO:0000256" key="2">
    <source>
        <dbReference type="ARBA" id="ARBA00001946"/>
    </source>
</evidence>
<dbReference type="Proteomes" id="UP000576152">
    <property type="component" value="Unassembled WGS sequence"/>
</dbReference>
<dbReference type="EMBL" id="JACIBX010000002">
    <property type="protein sequence ID" value="MBB3711375.1"/>
    <property type="molecule type" value="Genomic_DNA"/>
</dbReference>
<reference evidence="8 9" key="1">
    <citation type="submission" date="2020-08" db="EMBL/GenBank/DDBJ databases">
        <title>Genomic Encyclopedia of Type Strains, Phase III (KMG-III): the genomes of soil and plant-associated and newly described type strains.</title>
        <authorList>
            <person name="Whitman W."/>
        </authorList>
    </citation>
    <scope>NUCLEOTIDE SEQUENCE [LARGE SCALE GENOMIC DNA]</scope>
    <source>
        <strain evidence="8 9">CECT 8572</strain>
    </source>
</reference>
<sequence>MDGADLDIEARLRAALARRGDASSDYDIDPGLPQPSGRTLRQAGVLVAVHLGGDGPRLWLTKRSARLRHHPGQIAFPGGKVDQGDDGPVGAALREAHEEIGLDPDRVEILGTLPAHETVTGFSVTPVVGLLRGPFAPVPEAGEVAEAFCVPLAHVTDPTRFRIEGRRWQGRRRHYYVVPWGPYYIWGATARMLRSLAERMSR</sequence>
<comment type="cofactor">
    <cofactor evidence="1">
        <name>Mn(2+)</name>
        <dbReference type="ChEBI" id="CHEBI:29035"/>
    </cofactor>
</comment>
<dbReference type="SUPFAM" id="SSF55811">
    <property type="entry name" value="Nudix"/>
    <property type="match status" value="1"/>
</dbReference>
<protein>
    <submittedName>
        <fullName evidence="8">8-oxo-dGTP pyrophosphatase MutT (NUDIX family)</fullName>
    </submittedName>
</protein>
<keyword evidence="9" id="KW-1185">Reference proteome</keyword>
<dbReference type="PANTHER" id="PTHR12992">
    <property type="entry name" value="NUDIX HYDROLASE"/>
    <property type="match status" value="1"/>
</dbReference>
<feature type="domain" description="Nudix hydrolase" evidence="7">
    <location>
        <begin position="40"/>
        <end position="172"/>
    </location>
</feature>
<dbReference type="PANTHER" id="PTHR12992:SF11">
    <property type="entry name" value="MITOCHONDRIAL COENZYME A DIPHOSPHATASE NUDT8"/>
    <property type="match status" value="1"/>
</dbReference>
<evidence type="ECO:0000256" key="3">
    <source>
        <dbReference type="ARBA" id="ARBA00022723"/>
    </source>
</evidence>
<dbReference type="InterPro" id="IPR000086">
    <property type="entry name" value="NUDIX_hydrolase_dom"/>
</dbReference>
<dbReference type="CDD" id="cd03426">
    <property type="entry name" value="NUDIX_CoAse_Nudt7"/>
    <property type="match status" value="1"/>
</dbReference>
<name>A0ABR6HLF0_9RHOB</name>
<keyword evidence="6" id="KW-0464">Manganese</keyword>
<comment type="cofactor">
    <cofactor evidence="2">
        <name>Mg(2+)</name>
        <dbReference type="ChEBI" id="CHEBI:18420"/>
    </cofactor>
</comment>
<comment type="caution">
    <text evidence="8">The sequence shown here is derived from an EMBL/GenBank/DDBJ whole genome shotgun (WGS) entry which is preliminary data.</text>
</comment>
<keyword evidence="4" id="KW-0378">Hydrolase</keyword>
<evidence type="ECO:0000256" key="5">
    <source>
        <dbReference type="ARBA" id="ARBA00022842"/>
    </source>
</evidence>
<proteinExistence type="predicted"/>
<evidence type="ECO:0000256" key="4">
    <source>
        <dbReference type="ARBA" id="ARBA00022801"/>
    </source>
</evidence>
<keyword evidence="5" id="KW-0460">Magnesium</keyword>
<dbReference type="PROSITE" id="PS51462">
    <property type="entry name" value="NUDIX"/>
    <property type="match status" value="1"/>
</dbReference>
<evidence type="ECO:0000256" key="6">
    <source>
        <dbReference type="ARBA" id="ARBA00023211"/>
    </source>
</evidence>
<dbReference type="InterPro" id="IPR015797">
    <property type="entry name" value="NUDIX_hydrolase-like_dom_sf"/>
</dbReference>
<organism evidence="8 9">
    <name type="scientific">Limimaricola variabilis</name>
    <dbReference type="NCBI Taxonomy" id="1492771"/>
    <lineage>
        <taxon>Bacteria</taxon>
        <taxon>Pseudomonadati</taxon>
        <taxon>Pseudomonadota</taxon>
        <taxon>Alphaproteobacteria</taxon>
        <taxon>Rhodobacterales</taxon>
        <taxon>Paracoccaceae</taxon>
        <taxon>Limimaricola</taxon>
    </lineage>
</organism>
<dbReference type="NCBIfam" id="NF007980">
    <property type="entry name" value="PRK10707.1"/>
    <property type="match status" value="1"/>
</dbReference>
<evidence type="ECO:0000256" key="1">
    <source>
        <dbReference type="ARBA" id="ARBA00001936"/>
    </source>
</evidence>
<gene>
    <name evidence="8" type="ORF">FHS00_000937</name>
</gene>
<evidence type="ECO:0000313" key="9">
    <source>
        <dbReference type="Proteomes" id="UP000576152"/>
    </source>
</evidence>
<dbReference type="RefSeq" id="WP_343064583.1">
    <property type="nucleotide sequence ID" value="NZ_JACIBX010000002.1"/>
</dbReference>